<evidence type="ECO:0000259" key="11">
    <source>
        <dbReference type="SMART" id="SM00382"/>
    </source>
</evidence>
<evidence type="ECO:0000313" key="13">
    <source>
        <dbReference type="Proteomes" id="UP000001959"/>
    </source>
</evidence>
<proteinExistence type="inferred from homology"/>
<dbReference type="InterPro" id="IPR027417">
    <property type="entry name" value="P-loop_NTPase"/>
</dbReference>
<evidence type="ECO:0000256" key="3">
    <source>
        <dbReference type="ARBA" id="ARBA00021315"/>
    </source>
</evidence>
<dbReference type="eggNOG" id="COG0497">
    <property type="taxonomic scope" value="Bacteria"/>
</dbReference>
<organism evidence="12 13">
    <name type="scientific">Hyphomonas neptunium (strain ATCC 15444)</name>
    <dbReference type="NCBI Taxonomy" id="228405"/>
    <lineage>
        <taxon>Bacteria</taxon>
        <taxon>Pseudomonadati</taxon>
        <taxon>Pseudomonadota</taxon>
        <taxon>Alphaproteobacteria</taxon>
        <taxon>Hyphomonadales</taxon>
        <taxon>Hyphomonadaceae</taxon>
        <taxon>Hyphomonas</taxon>
    </lineage>
</organism>
<protein>
    <recommendedName>
        <fullName evidence="3 9">DNA repair protein RecN</fullName>
    </recommendedName>
    <alternativeName>
        <fullName evidence="8 9">Recombination protein N</fullName>
    </alternativeName>
</protein>
<evidence type="ECO:0000256" key="7">
    <source>
        <dbReference type="ARBA" id="ARBA00023204"/>
    </source>
</evidence>
<dbReference type="EMBL" id="CP000158">
    <property type="protein sequence ID" value="ABI75732.1"/>
    <property type="molecule type" value="Genomic_DNA"/>
</dbReference>
<dbReference type="InterPro" id="IPR003593">
    <property type="entry name" value="AAA+_ATPase"/>
</dbReference>
<dbReference type="GO" id="GO:0006281">
    <property type="term" value="P:DNA repair"/>
    <property type="evidence" value="ECO:0007669"/>
    <property type="project" value="UniProtKB-KW"/>
</dbReference>
<dbReference type="GO" id="GO:0006310">
    <property type="term" value="P:DNA recombination"/>
    <property type="evidence" value="ECO:0007669"/>
    <property type="project" value="InterPro"/>
</dbReference>
<dbReference type="HOGENOM" id="CLU_018297_3_1_5"/>
<reference evidence="12 13" key="1">
    <citation type="journal article" date="2006" name="J. Bacteriol.">
        <title>Comparative genomic evidence for a close relationship between the dimorphic prosthecate bacteria Hyphomonas neptunium and Caulobacter crescentus.</title>
        <authorList>
            <person name="Badger J.H."/>
            <person name="Hoover T.R."/>
            <person name="Brun Y.V."/>
            <person name="Weiner R.M."/>
            <person name="Laub M.T."/>
            <person name="Alexandre G."/>
            <person name="Mrazek J."/>
            <person name="Ren Q."/>
            <person name="Paulsen I.T."/>
            <person name="Nelson K.E."/>
            <person name="Khouri H.M."/>
            <person name="Radune D."/>
            <person name="Sosa J."/>
            <person name="Dodson R.J."/>
            <person name="Sullivan S.A."/>
            <person name="Rosovitz M.J."/>
            <person name="Madupu R."/>
            <person name="Brinkac L.M."/>
            <person name="Durkin A.S."/>
            <person name="Daugherty S.C."/>
            <person name="Kothari S.P."/>
            <person name="Giglio M.G."/>
            <person name="Zhou L."/>
            <person name="Haft D.H."/>
            <person name="Selengut J.D."/>
            <person name="Davidsen T.M."/>
            <person name="Yang Q."/>
            <person name="Zafar N."/>
            <person name="Ward N.L."/>
        </authorList>
    </citation>
    <scope>NUCLEOTIDE SEQUENCE [LARGE SCALE GENOMIC DNA]</scope>
    <source>
        <strain evidence="12 13">ATCC 15444</strain>
    </source>
</reference>
<feature type="coiled-coil region" evidence="10">
    <location>
        <begin position="305"/>
        <end position="332"/>
    </location>
</feature>
<dbReference type="GO" id="GO:0009432">
    <property type="term" value="P:SOS response"/>
    <property type="evidence" value="ECO:0007669"/>
    <property type="project" value="TreeGrafter"/>
</dbReference>
<gene>
    <name evidence="12" type="ordered locus">HNE_0385</name>
</gene>
<evidence type="ECO:0000256" key="2">
    <source>
        <dbReference type="ARBA" id="ARBA00009441"/>
    </source>
</evidence>
<sequence>MRQRMGPSRVSAQAHDSELNPVVPILFSCYVPLMLLSISIREFVLISRLDLSPGEGFTALTGETGAGKSIILDAIALALGGPADRGFIRVGADQASVAAEFEAGAGHPVWALLKAHGVGAEAGDTLTLKRVVRTQGSARGFINDQPVSAALLAEAGDLLVEIHGQHAASSLMRPSSHRRLLDQFAGNDALLAECAGAWQALDAARAARETLKAEQAAAREAREWLEASVEELERLAPQAGEAERLAEERMRLMQAERVQEAVSEAEDALAKGGSEAALGKAARAAERICRLPGFDTGEGTLAQTARAAAEAIERALIEVREAELAVARLSALPEASGDLDAVEARLFALRAAARKYGGEAELLPARLEALRARLNLAEAGDSDLKKAEAAESAARARWHGAAHRLSEARRGAAGRLEKAIAAELKPLKLGRATIRVAFTPLGEAEAGAAGAERVEFEAETNPGAGFGQLRKVASGGELARVSLALKCALAEAGSAGTLIFDEADQGVGGAVAAAIGERFEHLARTRQVFAVTHSPQVAAAADGHLLVEKRAEAGETHLTLLDACERREEIARMLSGAEVTDEARAAAGRLMEDA</sequence>
<keyword evidence="4" id="KW-0547">Nucleotide-binding</keyword>
<evidence type="ECO:0000256" key="1">
    <source>
        <dbReference type="ARBA" id="ARBA00003618"/>
    </source>
</evidence>
<dbReference type="InterPro" id="IPR004604">
    <property type="entry name" value="DNA_recomb/repair_RecN"/>
</dbReference>
<dbReference type="InterPro" id="IPR003395">
    <property type="entry name" value="RecF/RecN/SMC_N"/>
</dbReference>
<dbReference type="AlphaFoldDB" id="Q0C578"/>
<dbReference type="PANTHER" id="PTHR11059:SF0">
    <property type="entry name" value="DNA REPAIR PROTEIN RECN"/>
    <property type="match status" value="1"/>
</dbReference>
<dbReference type="SMART" id="SM00382">
    <property type="entry name" value="AAA"/>
    <property type="match status" value="1"/>
</dbReference>
<dbReference type="STRING" id="228405.HNE_0385"/>
<feature type="domain" description="AAA+ ATPase" evidence="11">
    <location>
        <begin position="54"/>
        <end position="552"/>
    </location>
</feature>
<evidence type="ECO:0000256" key="9">
    <source>
        <dbReference type="PIRNR" id="PIRNR003128"/>
    </source>
</evidence>
<evidence type="ECO:0000256" key="10">
    <source>
        <dbReference type="SAM" id="Coils"/>
    </source>
</evidence>
<keyword evidence="13" id="KW-1185">Reference proteome</keyword>
<accession>Q0C578</accession>
<name>Q0C578_HYPNA</name>
<evidence type="ECO:0000256" key="8">
    <source>
        <dbReference type="ARBA" id="ARBA00033408"/>
    </source>
</evidence>
<dbReference type="Proteomes" id="UP000001959">
    <property type="component" value="Chromosome"/>
</dbReference>
<comment type="similarity">
    <text evidence="2 9">Belongs to the RecN family.</text>
</comment>
<dbReference type="Pfam" id="PF02463">
    <property type="entry name" value="SMC_N"/>
    <property type="match status" value="1"/>
</dbReference>
<evidence type="ECO:0000256" key="5">
    <source>
        <dbReference type="ARBA" id="ARBA00022763"/>
    </source>
</evidence>
<dbReference type="SUPFAM" id="SSF52540">
    <property type="entry name" value="P-loop containing nucleoside triphosphate hydrolases"/>
    <property type="match status" value="1"/>
</dbReference>
<dbReference type="Gene3D" id="3.40.50.300">
    <property type="entry name" value="P-loop containing nucleotide triphosphate hydrolases"/>
    <property type="match status" value="2"/>
</dbReference>
<evidence type="ECO:0000313" key="12">
    <source>
        <dbReference type="EMBL" id="ABI75732.1"/>
    </source>
</evidence>
<dbReference type="PANTHER" id="PTHR11059">
    <property type="entry name" value="DNA REPAIR PROTEIN RECN"/>
    <property type="match status" value="1"/>
</dbReference>
<dbReference type="PIRSF" id="PIRSF003128">
    <property type="entry name" value="RecN"/>
    <property type="match status" value="1"/>
</dbReference>
<dbReference type="PROSITE" id="PS51257">
    <property type="entry name" value="PROKAR_LIPOPROTEIN"/>
    <property type="match status" value="1"/>
</dbReference>
<keyword evidence="10" id="KW-0175">Coiled coil</keyword>
<keyword evidence="7 9" id="KW-0234">DNA repair</keyword>
<dbReference type="KEGG" id="hne:HNE_0385"/>
<comment type="function">
    <text evidence="1 9">May be involved in recombinational repair of damaged DNA.</text>
</comment>
<evidence type="ECO:0000256" key="4">
    <source>
        <dbReference type="ARBA" id="ARBA00022741"/>
    </source>
</evidence>
<dbReference type="GO" id="GO:0043590">
    <property type="term" value="C:bacterial nucleoid"/>
    <property type="evidence" value="ECO:0007669"/>
    <property type="project" value="TreeGrafter"/>
</dbReference>
<evidence type="ECO:0000256" key="6">
    <source>
        <dbReference type="ARBA" id="ARBA00022840"/>
    </source>
</evidence>
<keyword evidence="5 9" id="KW-0227">DNA damage</keyword>
<feature type="coiled-coil region" evidence="10">
    <location>
        <begin position="201"/>
        <end position="235"/>
    </location>
</feature>
<dbReference type="CDD" id="cd03241">
    <property type="entry name" value="ABC_RecN"/>
    <property type="match status" value="2"/>
</dbReference>
<dbReference type="GO" id="GO:0005524">
    <property type="term" value="F:ATP binding"/>
    <property type="evidence" value="ECO:0007669"/>
    <property type="project" value="UniProtKB-KW"/>
</dbReference>
<keyword evidence="6" id="KW-0067">ATP-binding</keyword>